<evidence type="ECO:0000313" key="2">
    <source>
        <dbReference type="EMBL" id="MFD1511393.1"/>
    </source>
</evidence>
<dbReference type="InterPro" id="IPR006837">
    <property type="entry name" value="Divergent_DAC"/>
</dbReference>
<dbReference type="InterPro" id="IPR011330">
    <property type="entry name" value="Glyco_hydro/deAcase_b/a-brl"/>
</dbReference>
<dbReference type="Proteomes" id="UP001597186">
    <property type="component" value="Unassembled WGS sequence"/>
</dbReference>
<keyword evidence="3" id="KW-1185">Reference proteome</keyword>
<feature type="compositionally biased region" description="Acidic residues" evidence="1">
    <location>
        <begin position="265"/>
        <end position="275"/>
    </location>
</feature>
<evidence type="ECO:0000256" key="1">
    <source>
        <dbReference type="SAM" id="MobiDB-lite"/>
    </source>
</evidence>
<organism evidence="2 3">
    <name type="scientific">Lacimonas salitolerans</name>
    <dbReference type="NCBI Taxonomy" id="1323750"/>
    <lineage>
        <taxon>Bacteria</taxon>
        <taxon>Pseudomonadati</taxon>
        <taxon>Pseudomonadota</taxon>
        <taxon>Alphaproteobacteria</taxon>
        <taxon>Rhodobacterales</taxon>
        <taxon>Paracoccaceae</taxon>
        <taxon>Lacimonas</taxon>
    </lineage>
</organism>
<feature type="compositionally biased region" description="Polar residues" evidence="1">
    <location>
        <begin position="86"/>
        <end position="103"/>
    </location>
</feature>
<dbReference type="Pfam" id="PF04748">
    <property type="entry name" value="Polysacc_deac_2"/>
    <property type="match status" value="1"/>
</dbReference>
<evidence type="ECO:0000313" key="3">
    <source>
        <dbReference type="Proteomes" id="UP001597186"/>
    </source>
</evidence>
<sequence length="543" mass="55537">MARGVLGGMLVGGVVSVAAAVGVSAVIGPPVPPQPDTATVEVTPGSGFQDRREDQAADVPADLPQPATATPLTVTMPDVDTLEPMSGSNTDPAAQPRTGTAQGTLAAPPAQGQSARVEVGTDAPVLSIPQAILPAAPEADQAVNPPEPTAMPTPQEAAETAEDAVPSAPETTEPAPEIVEAAPQPETPQPDAAPEAETVAEAISEPDDAPEAASEPDTVAEAAPEPEDAPEAAPAPETVAEAAPEDLPATDPSSETTDEAAASDPDADAADEASAEDQLGVRTGFGRPATSLIDRDAAPAPADAEDATPDPENDLPPLEAYAAEFENPEDKPLMSIVLIDRGEYPQIVDALDSFPYPVSFAVDPAWEGAPEAMARYRAAGRDVLVLADIPEGAAASDVEVNLDATLSALPEVVAVMEGDGTGLQGSRAVSDQVTAWLRASGHGLVMYPQGLDTARKLAEREGVRAATLFRDFDSKEQDATVIRRFLDQAAFKAVQDGGGVIMVGRARPETISALILWGLADRADRVALAPVSALLQAGAGQTE</sequence>
<feature type="compositionally biased region" description="Low complexity" evidence="1">
    <location>
        <begin position="231"/>
        <end position="242"/>
    </location>
</feature>
<feature type="compositionally biased region" description="Acidic residues" evidence="1">
    <location>
        <begin position="303"/>
        <end position="313"/>
    </location>
</feature>
<feature type="region of interest" description="Disordered" evidence="1">
    <location>
        <begin position="136"/>
        <end position="317"/>
    </location>
</feature>
<accession>A0ABW4EMV6</accession>
<dbReference type="CDD" id="cd10936">
    <property type="entry name" value="CE4_DAC2"/>
    <property type="match status" value="1"/>
</dbReference>
<reference evidence="3" key="1">
    <citation type="journal article" date="2019" name="Int. J. Syst. Evol. Microbiol.">
        <title>The Global Catalogue of Microorganisms (GCM) 10K type strain sequencing project: providing services to taxonomists for standard genome sequencing and annotation.</title>
        <authorList>
            <consortium name="The Broad Institute Genomics Platform"/>
            <consortium name="The Broad Institute Genome Sequencing Center for Infectious Disease"/>
            <person name="Wu L."/>
            <person name="Ma J."/>
        </authorList>
    </citation>
    <scope>NUCLEOTIDE SEQUENCE [LARGE SCALE GENOMIC DNA]</scope>
    <source>
        <strain evidence="3">CGMCC 1.12477</strain>
    </source>
</reference>
<feature type="compositionally biased region" description="Low complexity" evidence="1">
    <location>
        <begin position="164"/>
        <end position="184"/>
    </location>
</feature>
<gene>
    <name evidence="2" type="ORF">ACFTOW_18580</name>
</gene>
<protein>
    <submittedName>
        <fullName evidence="2">Divergent polysaccharide deacetylase family protein</fullName>
    </submittedName>
</protein>
<comment type="caution">
    <text evidence="2">The sequence shown here is derived from an EMBL/GenBank/DDBJ whole genome shotgun (WGS) entry which is preliminary data.</text>
</comment>
<dbReference type="Gene3D" id="3.20.20.370">
    <property type="entry name" value="Glycoside hydrolase/deacetylase"/>
    <property type="match status" value="1"/>
</dbReference>
<name>A0ABW4EMV6_9RHOB</name>
<dbReference type="SUPFAM" id="SSF88713">
    <property type="entry name" value="Glycoside hydrolase/deacetylase"/>
    <property type="match status" value="1"/>
</dbReference>
<proteinExistence type="predicted"/>
<dbReference type="EMBL" id="JBHUDD010000158">
    <property type="protein sequence ID" value="MFD1511393.1"/>
    <property type="molecule type" value="Genomic_DNA"/>
</dbReference>
<dbReference type="RefSeq" id="WP_379918540.1">
    <property type="nucleotide sequence ID" value="NZ_JBHUDD010000158.1"/>
</dbReference>
<feature type="region of interest" description="Disordered" evidence="1">
    <location>
        <begin position="28"/>
        <end position="118"/>
    </location>
</feature>